<dbReference type="InterPro" id="IPR002401">
    <property type="entry name" value="Cyt_P450_E_grp-I"/>
</dbReference>
<keyword evidence="3 9" id="KW-0812">Transmembrane</keyword>
<dbReference type="InterPro" id="IPR017972">
    <property type="entry name" value="Cyt_P450_CS"/>
</dbReference>
<dbReference type="Proteomes" id="UP000237347">
    <property type="component" value="Unassembled WGS sequence"/>
</dbReference>
<comment type="subcellular location">
    <subcellularLocation>
        <location evidence="1">Membrane</location>
        <topology evidence="1">Single-pass membrane protein</topology>
    </subcellularLocation>
</comment>
<sequence length="636" mass="72742">MEWIIGCWVLIGILIGWYWLKEKKLEKRGIPKGSLGWPFIGETLDFISCGYSSKPVSFMDKRKSLMEWIIGCWVLIGILIGWYWLKEKKLEKRGIPKGSLGWPFIGETLDFISCGYSSKPVSFMDKRKSLYGKVFKTNILGTPIIVSTDTEVNKVVLLNQGNIFIPAYPKSVRELFGKNSILHTNGSPHKRMHALILGFLRSPPLKARVTKVFENSVKLSLATWKDKNPIYVQNESKKLTFDVLVNTLTSVGPGENLNFLRSDFQEFIKGLICLPINLPRTRFYKSLKAKERLMKRMMTILEERKEIMNFTDEKAPINDAVDLLLRDSSESSEKQSLPLDSISGNIIEMMIPGDETMVTAMTLAVKFLSDSPVALQKLVAKERLMKRMMTILEERKEIMNFTDEKAPINDAVDLLLRDSSESSEKQSLPLDSISGNIIEMMIPGDETMVTAMTLAVKFLSDSPVALQKLVEENMELKKQKTDSGEDYAWSEYMSLQFTQNVISETLRMANIINGVWRKALKDVEIKGYSIPQGWCVLASFISVHMNEDNYENPYEFNPWRWEKMEATVNNNFFTPFGGGQRLCPGLEYSRLQLSIFLHHLVTTYRWVAQQDEIVYFPTVKMKRKLPITVTSINTTP</sequence>
<keyword evidence="8" id="KW-0560">Oxidoreductase</keyword>
<feature type="binding site" description="axial binding residue" evidence="7">
    <location>
        <position position="583"/>
    </location>
    <ligand>
        <name>heme</name>
        <dbReference type="ChEBI" id="CHEBI:30413"/>
    </ligand>
    <ligandPart>
        <name>Fe</name>
        <dbReference type="ChEBI" id="CHEBI:18248"/>
    </ligandPart>
</feature>
<dbReference type="EMBL" id="PKMF04000431">
    <property type="protein sequence ID" value="KAK7832021.1"/>
    <property type="molecule type" value="Genomic_DNA"/>
</dbReference>
<evidence type="ECO:0000256" key="5">
    <source>
        <dbReference type="ARBA" id="ARBA00022989"/>
    </source>
</evidence>
<evidence type="ECO:0000256" key="3">
    <source>
        <dbReference type="ARBA" id="ARBA00022692"/>
    </source>
</evidence>
<evidence type="ECO:0000256" key="9">
    <source>
        <dbReference type="SAM" id="Phobius"/>
    </source>
</evidence>
<keyword evidence="4 7" id="KW-0479">Metal-binding</keyword>
<keyword evidence="5 9" id="KW-1133">Transmembrane helix</keyword>
<evidence type="ECO:0000256" key="1">
    <source>
        <dbReference type="ARBA" id="ARBA00004167"/>
    </source>
</evidence>
<organism evidence="10 11">
    <name type="scientific">Quercus suber</name>
    <name type="common">Cork oak</name>
    <dbReference type="NCBI Taxonomy" id="58331"/>
    <lineage>
        <taxon>Eukaryota</taxon>
        <taxon>Viridiplantae</taxon>
        <taxon>Streptophyta</taxon>
        <taxon>Embryophyta</taxon>
        <taxon>Tracheophyta</taxon>
        <taxon>Spermatophyta</taxon>
        <taxon>Magnoliopsida</taxon>
        <taxon>eudicotyledons</taxon>
        <taxon>Gunneridae</taxon>
        <taxon>Pentapetalae</taxon>
        <taxon>rosids</taxon>
        <taxon>fabids</taxon>
        <taxon>Fagales</taxon>
        <taxon>Fagaceae</taxon>
        <taxon>Quercus</taxon>
    </lineage>
</organism>
<name>A0AAW0K0L7_QUESU</name>
<dbReference type="GO" id="GO:0005506">
    <property type="term" value="F:iron ion binding"/>
    <property type="evidence" value="ECO:0007669"/>
    <property type="project" value="InterPro"/>
</dbReference>
<dbReference type="GO" id="GO:0016709">
    <property type="term" value="F:oxidoreductase activity, acting on paired donors, with incorporation or reduction of molecular oxygen, NAD(P)H as one donor, and incorporation of one atom of oxygen"/>
    <property type="evidence" value="ECO:0007669"/>
    <property type="project" value="TreeGrafter"/>
</dbReference>
<dbReference type="PANTHER" id="PTHR24286:SF254">
    <property type="entry name" value="3-EPI-6-DEOXOCATHASTERONE 23-MONOOXYGENASE CYP90C1"/>
    <property type="match status" value="1"/>
</dbReference>
<dbReference type="PRINTS" id="PR00385">
    <property type="entry name" value="P450"/>
</dbReference>
<accession>A0AAW0K0L7</accession>
<gene>
    <name evidence="10" type="primary">ROT3</name>
    <name evidence="10" type="ORF">CFP56_026779</name>
</gene>
<keyword evidence="9" id="KW-0472">Membrane</keyword>
<dbReference type="AlphaFoldDB" id="A0AAW0K0L7"/>
<proteinExistence type="inferred from homology"/>
<evidence type="ECO:0000256" key="6">
    <source>
        <dbReference type="ARBA" id="ARBA00023004"/>
    </source>
</evidence>
<dbReference type="GO" id="GO:0016132">
    <property type="term" value="P:brassinosteroid biosynthetic process"/>
    <property type="evidence" value="ECO:0007669"/>
    <property type="project" value="TreeGrafter"/>
</dbReference>
<comment type="similarity">
    <text evidence="2 8">Belongs to the cytochrome P450 family.</text>
</comment>
<keyword evidence="6 7" id="KW-0408">Iron</keyword>
<evidence type="ECO:0000256" key="2">
    <source>
        <dbReference type="ARBA" id="ARBA00010617"/>
    </source>
</evidence>
<evidence type="ECO:0000313" key="11">
    <source>
        <dbReference type="Proteomes" id="UP000237347"/>
    </source>
</evidence>
<dbReference type="PANTHER" id="PTHR24286">
    <property type="entry name" value="CYTOCHROME P450 26"/>
    <property type="match status" value="1"/>
</dbReference>
<dbReference type="GO" id="GO:0020037">
    <property type="term" value="F:heme binding"/>
    <property type="evidence" value="ECO:0007669"/>
    <property type="project" value="InterPro"/>
</dbReference>
<feature type="transmembrane region" description="Helical" evidence="9">
    <location>
        <begin position="5"/>
        <end position="20"/>
    </location>
</feature>
<dbReference type="InterPro" id="IPR036396">
    <property type="entry name" value="Cyt_P450_sf"/>
</dbReference>
<dbReference type="Pfam" id="PF00067">
    <property type="entry name" value="p450"/>
    <property type="match status" value="2"/>
</dbReference>
<keyword evidence="8" id="KW-0503">Monooxygenase</keyword>
<dbReference type="CDD" id="cd11043">
    <property type="entry name" value="CYP90-like"/>
    <property type="match status" value="1"/>
</dbReference>
<keyword evidence="7 8" id="KW-0349">Heme</keyword>
<dbReference type="InterPro" id="IPR001128">
    <property type="entry name" value="Cyt_P450"/>
</dbReference>
<comment type="caution">
    <text evidence="10">The sequence shown here is derived from an EMBL/GenBank/DDBJ whole genome shotgun (WGS) entry which is preliminary data.</text>
</comment>
<reference evidence="10 11" key="1">
    <citation type="journal article" date="2018" name="Sci. Data">
        <title>The draft genome sequence of cork oak.</title>
        <authorList>
            <person name="Ramos A.M."/>
            <person name="Usie A."/>
            <person name="Barbosa P."/>
            <person name="Barros P.M."/>
            <person name="Capote T."/>
            <person name="Chaves I."/>
            <person name="Simoes F."/>
            <person name="Abreu I."/>
            <person name="Carrasquinho I."/>
            <person name="Faro C."/>
            <person name="Guimaraes J.B."/>
            <person name="Mendonca D."/>
            <person name="Nobrega F."/>
            <person name="Rodrigues L."/>
            <person name="Saibo N.J.M."/>
            <person name="Varela M.C."/>
            <person name="Egas C."/>
            <person name="Matos J."/>
            <person name="Miguel C.M."/>
            <person name="Oliveira M.M."/>
            <person name="Ricardo C.P."/>
            <person name="Goncalves S."/>
        </authorList>
    </citation>
    <scope>NUCLEOTIDE SEQUENCE [LARGE SCALE GENOMIC DNA]</scope>
    <source>
        <strain evidence="11">cv. HL8</strain>
    </source>
</reference>
<keyword evidence="11" id="KW-1185">Reference proteome</keyword>
<evidence type="ECO:0000256" key="8">
    <source>
        <dbReference type="RuleBase" id="RU000461"/>
    </source>
</evidence>
<dbReference type="PRINTS" id="PR00463">
    <property type="entry name" value="EP450I"/>
</dbReference>
<dbReference type="GO" id="GO:0016020">
    <property type="term" value="C:membrane"/>
    <property type="evidence" value="ECO:0007669"/>
    <property type="project" value="UniProtKB-SubCell"/>
</dbReference>
<evidence type="ECO:0000313" key="10">
    <source>
        <dbReference type="EMBL" id="KAK7832021.1"/>
    </source>
</evidence>
<dbReference type="SUPFAM" id="SSF48264">
    <property type="entry name" value="Cytochrome P450"/>
    <property type="match status" value="2"/>
</dbReference>
<dbReference type="GO" id="GO:0016125">
    <property type="term" value="P:sterol metabolic process"/>
    <property type="evidence" value="ECO:0007669"/>
    <property type="project" value="TreeGrafter"/>
</dbReference>
<evidence type="ECO:0000256" key="4">
    <source>
        <dbReference type="ARBA" id="ARBA00022723"/>
    </source>
</evidence>
<dbReference type="PROSITE" id="PS00086">
    <property type="entry name" value="CYTOCHROME_P450"/>
    <property type="match status" value="1"/>
</dbReference>
<evidence type="ECO:0000256" key="7">
    <source>
        <dbReference type="PIRSR" id="PIRSR602401-1"/>
    </source>
</evidence>
<comment type="cofactor">
    <cofactor evidence="7">
        <name>heme</name>
        <dbReference type="ChEBI" id="CHEBI:30413"/>
    </cofactor>
</comment>
<dbReference type="GO" id="GO:0010268">
    <property type="term" value="P:brassinosteroid homeostasis"/>
    <property type="evidence" value="ECO:0007669"/>
    <property type="project" value="TreeGrafter"/>
</dbReference>
<feature type="transmembrane region" description="Helical" evidence="9">
    <location>
        <begin position="65"/>
        <end position="85"/>
    </location>
</feature>
<protein>
    <submittedName>
        <fullName evidence="10">3-epi-6-deoxocathasterone 23-monooxygenase</fullName>
    </submittedName>
</protein>
<dbReference type="Gene3D" id="1.10.630.10">
    <property type="entry name" value="Cytochrome P450"/>
    <property type="match status" value="2"/>
</dbReference>